<dbReference type="AlphaFoldDB" id="A0A7W0CUX7"/>
<dbReference type="Proteomes" id="UP000530928">
    <property type="component" value="Unassembled WGS sequence"/>
</dbReference>
<organism evidence="1 2">
    <name type="scientific">Nonomuraea soli</name>
    <dbReference type="NCBI Taxonomy" id="1032476"/>
    <lineage>
        <taxon>Bacteria</taxon>
        <taxon>Bacillati</taxon>
        <taxon>Actinomycetota</taxon>
        <taxon>Actinomycetes</taxon>
        <taxon>Streptosporangiales</taxon>
        <taxon>Streptosporangiaceae</taxon>
        <taxon>Nonomuraea</taxon>
    </lineage>
</organism>
<reference evidence="1 2" key="1">
    <citation type="submission" date="2020-07" db="EMBL/GenBank/DDBJ databases">
        <title>Genomic Encyclopedia of Type Strains, Phase IV (KMG-IV): sequencing the most valuable type-strain genomes for metagenomic binning, comparative biology and taxonomic classification.</title>
        <authorList>
            <person name="Goeker M."/>
        </authorList>
    </citation>
    <scope>NUCLEOTIDE SEQUENCE [LARGE SCALE GENOMIC DNA]</scope>
    <source>
        <strain evidence="1 2">DSM 45533</strain>
    </source>
</reference>
<gene>
    <name evidence="1" type="ORF">HNR30_009001</name>
</gene>
<protein>
    <submittedName>
        <fullName evidence="1">Uncharacterized protein</fullName>
    </submittedName>
</protein>
<keyword evidence="2" id="KW-1185">Reference proteome</keyword>
<accession>A0A7W0CUX7</accession>
<dbReference type="EMBL" id="JACDUR010000012">
    <property type="protein sequence ID" value="MBA2897599.1"/>
    <property type="molecule type" value="Genomic_DNA"/>
</dbReference>
<evidence type="ECO:0000313" key="2">
    <source>
        <dbReference type="Proteomes" id="UP000530928"/>
    </source>
</evidence>
<proteinExistence type="predicted"/>
<evidence type="ECO:0000313" key="1">
    <source>
        <dbReference type="EMBL" id="MBA2897599.1"/>
    </source>
</evidence>
<name>A0A7W0CUX7_9ACTN</name>
<comment type="caution">
    <text evidence="1">The sequence shown here is derived from an EMBL/GenBank/DDBJ whole genome shotgun (WGS) entry which is preliminary data.</text>
</comment>
<dbReference type="RefSeq" id="WP_181616296.1">
    <property type="nucleotide sequence ID" value="NZ_BAABAM010000014.1"/>
</dbReference>
<sequence>METRREQLQACLAHARRTGDPTVPLDVLMDLTRRWYTTLAARLDEGDHPREAYDRLSAEDPTWRWVLDHYRDHPVVADTAAQMNLEISRLSPREVVG</sequence>